<reference evidence="3" key="1">
    <citation type="submission" date="2022-08" db="EMBL/GenBank/DDBJ databases">
        <title>Whole genome sequencing of non-tuberculosis mycobacteria type-strains.</title>
        <authorList>
            <person name="Igarashi Y."/>
            <person name="Osugi A."/>
            <person name="Mitarai S."/>
        </authorList>
    </citation>
    <scope>NUCLEOTIDE SEQUENCE</scope>
    <source>
        <strain evidence="3">DSM 45127</strain>
    </source>
</reference>
<keyword evidence="2" id="KW-0732">Signal</keyword>
<dbReference type="Proteomes" id="UP001055336">
    <property type="component" value="Chromosome"/>
</dbReference>
<dbReference type="EMBL" id="CP092488">
    <property type="protein sequence ID" value="UMB68973.1"/>
    <property type="molecule type" value="Genomic_DNA"/>
</dbReference>
<organism evidence="3 4">
    <name type="scientific">Mycobacterium paraterrae</name>
    <dbReference type="NCBI Taxonomy" id="577492"/>
    <lineage>
        <taxon>Bacteria</taxon>
        <taxon>Bacillati</taxon>
        <taxon>Actinomycetota</taxon>
        <taxon>Actinomycetes</taxon>
        <taxon>Mycobacteriales</taxon>
        <taxon>Mycobacteriaceae</taxon>
        <taxon>Mycobacterium</taxon>
    </lineage>
</organism>
<name>A0ABY3VN75_9MYCO</name>
<dbReference type="RefSeq" id="WP_240260706.1">
    <property type="nucleotide sequence ID" value="NZ_CP092488.2"/>
</dbReference>
<feature type="compositionally biased region" description="Pro residues" evidence="1">
    <location>
        <begin position="69"/>
        <end position="80"/>
    </location>
</feature>
<feature type="chain" id="PRO_5047036315" evidence="2">
    <location>
        <begin position="31"/>
        <end position="80"/>
    </location>
</feature>
<feature type="region of interest" description="Disordered" evidence="1">
    <location>
        <begin position="59"/>
        <end position="80"/>
    </location>
</feature>
<sequence>MTTRVWTTKVGAAAAAMAAAVMWAAPSAWAGSDFCNSLPPAQIRDCTCGSDNVPGTQEFKDCLHGNAAPKPPAEPPAPTP</sequence>
<evidence type="ECO:0000256" key="2">
    <source>
        <dbReference type="SAM" id="SignalP"/>
    </source>
</evidence>
<proteinExistence type="predicted"/>
<keyword evidence="4" id="KW-1185">Reference proteome</keyword>
<accession>A0ABY3VN75</accession>
<evidence type="ECO:0000313" key="4">
    <source>
        <dbReference type="Proteomes" id="UP001055336"/>
    </source>
</evidence>
<feature type="signal peptide" evidence="2">
    <location>
        <begin position="1"/>
        <end position="30"/>
    </location>
</feature>
<evidence type="ECO:0000313" key="3">
    <source>
        <dbReference type="EMBL" id="UMB68973.1"/>
    </source>
</evidence>
<gene>
    <name evidence="3" type="ORF">MKK62_21725</name>
</gene>
<protein>
    <submittedName>
        <fullName evidence="3">Uncharacterized protein</fullName>
    </submittedName>
</protein>
<evidence type="ECO:0000256" key="1">
    <source>
        <dbReference type="SAM" id="MobiDB-lite"/>
    </source>
</evidence>